<dbReference type="RefSeq" id="WP_013170201.1">
    <property type="nucleotide sequence ID" value="NC_014218.1"/>
</dbReference>
<reference evidence="2 3" key="1">
    <citation type="journal article" date="2010" name="Stand. Genomic Sci.">
        <title>Complete genome sequence of Arcanobacterium haemolyticum type strain (11018).</title>
        <authorList>
            <person name="Yasawong M."/>
            <person name="Teshima H."/>
            <person name="Lapidus A."/>
            <person name="Nolan M."/>
            <person name="Lucas S."/>
            <person name="Glavina Del Rio T."/>
            <person name="Tice H."/>
            <person name="Cheng J."/>
            <person name="Bruce D."/>
            <person name="Detter C."/>
            <person name="Tapia R."/>
            <person name="Han C."/>
            <person name="Goodwin L."/>
            <person name="Pitluck S."/>
            <person name="Liolios K."/>
            <person name="Ivanova N."/>
            <person name="Mavromatis K."/>
            <person name="Mikhailova N."/>
            <person name="Pati A."/>
            <person name="Chen A."/>
            <person name="Palaniappan K."/>
            <person name="Land M."/>
            <person name="Hauser L."/>
            <person name="Chang Y."/>
            <person name="Jeffries C."/>
            <person name="Rohde M."/>
            <person name="Sikorski J."/>
            <person name="Pukall R."/>
            <person name="Goker M."/>
            <person name="Woyke T."/>
            <person name="Bristow J."/>
            <person name="Eisen J."/>
            <person name="Markowitz V."/>
            <person name="Hugenholtz P."/>
            <person name="Kyrpides N."/>
            <person name="Klenk H."/>
        </authorList>
    </citation>
    <scope>NUCLEOTIDE SEQUENCE [LARGE SCALE GENOMIC DNA]</scope>
    <source>
        <strain evidence="3">ATCC 9345 / DSM 20595 / CCUG 17215 / LMG 16163 / NBRC 15585 / NCTC 8452 / 11018</strain>
    </source>
</reference>
<proteinExistence type="predicted"/>
<keyword evidence="3" id="KW-1185">Reference proteome</keyword>
<gene>
    <name evidence="2" type="ordered locus">Arch_0985</name>
</gene>
<sequence>MGNYVMPAITIIFFTLIIGAIGYVIFGSRHQGAWDDEAKVSAVMRKRGWKVRPKVDEVTSFLLGSDTPGEMWPIEAGETGVQGIVHAPWKAVTVQGLHGDKLYVTLELAQRSDGAVANLSEAIVERELEGFEVRTAGASIPNYLTADVRSSISSWNELEALYLNGEHLTAVFETQYGEADIVERVDAYSRRLISIAHELPANLWE</sequence>
<dbReference type="AlphaFoldDB" id="D7BP56"/>
<dbReference type="STRING" id="644284.Arch_0985"/>
<dbReference type="HOGENOM" id="CLU_1335247_0_0_11"/>
<name>D7BP56_ARCHD</name>
<organism evidence="2 3">
    <name type="scientific">Arcanobacterium haemolyticum (strain ATCC 9345 / DSM 20595 / CCM 5947 / CCUG 17215 / LMG 16163 / NBRC 15585 / NCTC 8452 / 11018)</name>
    <dbReference type="NCBI Taxonomy" id="644284"/>
    <lineage>
        <taxon>Bacteria</taxon>
        <taxon>Bacillati</taxon>
        <taxon>Actinomycetota</taxon>
        <taxon>Actinomycetes</taxon>
        <taxon>Actinomycetales</taxon>
        <taxon>Actinomycetaceae</taxon>
        <taxon>Arcanobacterium</taxon>
    </lineage>
</organism>
<evidence type="ECO:0000256" key="1">
    <source>
        <dbReference type="SAM" id="Phobius"/>
    </source>
</evidence>
<keyword evidence="1" id="KW-1133">Transmembrane helix</keyword>
<protein>
    <submittedName>
        <fullName evidence="2">Uncharacterized protein</fullName>
    </submittedName>
</protein>
<keyword evidence="1" id="KW-0472">Membrane</keyword>
<dbReference type="EMBL" id="CP002045">
    <property type="protein sequence ID" value="ADH92705.1"/>
    <property type="molecule type" value="Genomic_DNA"/>
</dbReference>
<evidence type="ECO:0000313" key="2">
    <source>
        <dbReference type="EMBL" id="ADH92705.1"/>
    </source>
</evidence>
<dbReference type="KEGG" id="ahe:Arch_0985"/>
<feature type="transmembrane region" description="Helical" evidence="1">
    <location>
        <begin position="6"/>
        <end position="26"/>
    </location>
</feature>
<accession>D7BP56</accession>
<dbReference type="OrthoDB" id="9828882at2"/>
<keyword evidence="1" id="KW-0812">Transmembrane</keyword>
<dbReference type="Proteomes" id="UP000000376">
    <property type="component" value="Chromosome"/>
</dbReference>
<evidence type="ECO:0000313" key="3">
    <source>
        <dbReference type="Proteomes" id="UP000000376"/>
    </source>
</evidence>